<sequence length="286" mass="31168">MQAAISKLVTENEELRSKSEEILSENQRLAGIISSWTRSSVSLQRLHGATKQSGDKIGLATIAMKEYSRNQKHSNAGKDKHDLDILITNADIHAVEQAGPDLDPAGEEHARDDEHAITSVYESTLVEFFANAKVLAGTIVIFVANRKLAIKKEVFAEAFGLPTQLMDTQNVLKLDFGRYKNIYFEKVDKLATNVTTSQTALKTSLIRQLVGQQYQLTTDLDMVKLKLEELVEHLKRIGDAKKGEGGQSRPVDGSSRQGGEGKSGGQSTKRGRGPSPRGGRGPSPGS</sequence>
<accession>A0A2Z7BTI7</accession>
<feature type="region of interest" description="Disordered" evidence="1">
    <location>
        <begin position="239"/>
        <end position="286"/>
    </location>
</feature>
<organism evidence="2 3">
    <name type="scientific">Dorcoceras hygrometricum</name>
    <dbReference type="NCBI Taxonomy" id="472368"/>
    <lineage>
        <taxon>Eukaryota</taxon>
        <taxon>Viridiplantae</taxon>
        <taxon>Streptophyta</taxon>
        <taxon>Embryophyta</taxon>
        <taxon>Tracheophyta</taxon>
        <taxon>Spermatophyta</taxon>
        <taxon>Magnoliopsida</taxon>
        <taxon>eudicotyledons</taxon>
        <taxon>Gunneridae</taxon>
        <taxon>Pentapetalae</taxon>
        <taxon>asterids</taxon>
        <taxon>lamiids</taxon>
        <taxon>Lamiales</taxon>
        <taxon>Gesneriaceae</taxon>
        <taxon>Didymocarpoideae</taxon>
        <taxon>Trichosporeae</taxon>
        <taxon>Loxocarpinae</taxon>
        <taxon>Dorcoceras</taxon>
    </lineage>
</organism>
<evidence type="ECO:0000256" key="1">
    <source>
        <dbReference type="SAM" id="MobiDB-lite"/>
    </source>
</evidence>
<proteinExistence type="predicted"/>
<dbReference type="EMBL" id="KV002507">
    <property type="protein sequence ID" value="KZV37714.1"/>
    <property type="molecule type" value="Genomic_DNA"/>
</dbReference>
<evidence type="ECO:0000313" key="2">
    <source>
        <dbReference type="EMBL" id="KZV37714.1"/>
    </source>
</evidence>
<keyword evidence="3" id="KW-1185">Reference proteome</keyword>
<protein>
    <submittedName>
        <fullName evidence="2">Uncharacterized protein</fullName>
    </submittedName>
</protein>
<gene>
    <name evidence="2" type="ORF">F511_37828</name>
</gene>
<dbReference type="AlphaFoldDB" id="A0A2Z7BTI7"/>
<reference evidence="2 3" key="1">
    <citation type="journal article" date="2015" name="Proc. Natl. Acad. Sci. U.S.A.">
        <title>The resurrection genome of Boea hygrometrica: A blueprint for survival of dehydration.</title>
        <authorList>
            <person name="Xiao L."/>
            <person name="Yang G."/>
            <person name="Zhang L."/>
            <person name="Yang X."/>
            <person name="Zhao S."/>
            <person name="Ji Z."/>
            <person name="Zhou Q."/>
            <person name="Hu M."/>
            <person name="Wang Y."/>
            <person name="Chen M."/>
            <person name="Xu Y."/>
            <person name="Jin H."/>
            <person name="Xiao X."/>
            <person name="Hu G."/>
            <person name="Bao F."/>
            <person name="Hu Y."/>
            <person name="Wan P."/>
            <person name="Li L."/>
            <person name="Deng X."/>
            <person name="Kuang T."/>
            <person name="Xiang C."/>
            <person name="Zhu J.K."/>
            <person name="Oliver M.J."/>
            <person name="He Y."/>
        </authorList>
    </citation>
    <scope>NUCLEOTIDE SEQUENCE [LARGE SCALE GENOMIC DNA]</scope>
    <source>
        <strain evidence="3">cv. XS01</strain>
    </source>
</reference>
<feature type="compositionally biased region" description="Gly residues" evidence="1">
    <location>
        <begin position="276"/>
        <end position="286"/>
    </location>
</feature>
<dbReference type="OrthoDB" id="1751168at2759"/>
<name>A0A2Z7BTI7_9LAMI</name>
<evidence type="ECO:0000313" key="3">
    <source>
        <dbReference type="Proteomes" id="UP000250235"/>
    </source>
</evidence>
<dbReference type="Proteomes" id="UP000250235">
    <property type="component" value="Unassembled WGS sequence"/>
</dbReference>